<name>A0A7S2XLB2_9STRA</name>
<feature type="compositionally biased region" description="Polar residues" evidence="1">
    <location>
        <begin position="210"/>
        <end position="225"/>
    </location>
</feature>
<dbReference type="EMBL" id="HBHQ01008853">
    <property type="protein sequence ID" value="CAD9814137.1"/>
    <property type="molecule type" value="Transcribed_RNA"/>
</dbReference>
<evidence type="ECO:0000256" key="1">
    <source>
        <dbReference type="SAM" id="MobiDB-lite"/>
    </source>
</evidence>
<feature type="region of interest" description="Disordered" evidence="1">
    <location>
        <begin position="35"/>
        <end position="91"/>
    </location>
</feature>
<feature type="compositionally biased region" description="Basic and acidic residues" evidence="1">
    <location>
        <begin position="226"/>
        <end position="235"/>
    </location>
</feature>
<dbReference type="AlphaFoldDB" id="A0A7S2XLB2"/>
<accession>A0A7S2XLB2</accession>
<feature type="compositionally biased region" description="Basic residues" evidence="1">
    <location>
        <begin position="73"/>
        <end position="88"/>
    </location>
</feature>
<organism evidence="2">
    <name type="scientific">Attheya septentrionalis</name>
    <dbReference type="NCBI Taxonomy" id="420275"/>
    <lineage>
        <taxon>Eukaryota</taxon>
        <taxon>Sar</taxon>
        <taxon>Stramenopiles</taxon>
        <taxon>Ochrophyta</taxon>
        <taxon>Bacillariophyta</taxon>
        <taxon>Coscinodiscophyceae</taxon>
        <taxon>Chaetocerotophycidae</taxon>
        <taxon>Chaetocerotales</taxon>
        <taxon>Attheyaceae</taxon>
        <taxon>Attheya</taxon>
    </lineage>
</organism>
<sequence length="235" mass="26206">MGSGDRYSRVTVGGQPVSLIVHCAESMEDTKIPVDVPPVVTSKKKGRFWGRSDDTATKKGRERQKRRKEEQKKKKRKVKQRKKIRRKGKTEEQHVIEILRQSYLDSLDGAAAVGGDVPRRVKTCVDDDNSSVTMSKLSLLNDLDDSSTMSLTLTGMDPNSIFEEPRRKSSRLAALLAYLSPILPMCCCAAYPEFVDRPIPRILSITSNIQDNEQGSPMKTFSVSSPKDDDSMSAL</sequence>
<feature type="region of interest" description="Disordered" evidence="1">
    <location>
        <begin position="210"/>
        <end position="235"/>
    </location>
</feature>
<protein>
    <submittedName>
        <fullName evidence="2">Uncharacterized protein</fullName>
    </submittedName>
</protein>
<evidence type="ECO:0000313" key="2">
    <source>
        <dbReference type="EMBL" id="CAD9814137.1"/>
    </source>
</evidence>
<reference evidence="2" key="1">
    <citation type="submission" date="2021-01" db="EMBL/GenBank/DDBJ databases">
        <authorList>
            <person name="Corre E."/>
            <person name="Pelletier E."/>
            <person name="Niang G."/>
            <person name="Scheremetjew M."/>
            <person name="Finn R."/>
            <person name="Kale V."/>
            <person name="Holt S."/>
            <person name="Cochrane G."/>
            <person name="Meng A."/>
            <person name="Brown T."/>
            <person name="Cohen L."/>
        </authorList>
    </citation>
    <scope>NUCLEOTIDE SEQUENCE</scope>
    <source>
        <strain evidence="2">CCMP2084</strain>
    </source>
</reference>
<gene>
    <name evidence="2" type="ORF">ASEP1449_LOCUS5962</name>
</gene>
<proteinExistence type="predicted"/>
<feature type="compositionally biased region" description="Basic and acidic residues" evidence="1">
    <location>
        <begin position="50"/>
        <end position="59"/>
    </location>
</feature>